<dbReference type="Pfam" id="PF02467">
    <property type="entry name" value="Whib"/>
    <property type="match status" value="1"/>
</dbReference>
<dbReference type="InterPro" id="IPR034768">
    <property type="entry name" value="4FE4S_WBL"/>
</dbReference>
<gene>
    <name evidence="2" type="ORF">UFOPK4020_00504</name>
</gene>
<dbReference type="EMBL" id="CAFBOV010000075">
    <property type="protein sequence ID" value="CAB4995443.1"/>
    <property type="molecule type" value="Genomic_DNA"/>
</dbReference>
<evidence type="ECO:0000259" key="1">
    <source>
        <dbReference type="PROSITE" id="PS51674"/>
    </source>
</evidence>
<feature type="domain" description="4Fe-4S Wbl-type" evidence="1">
    <location>
        <begin position="1"/>
        <end position="38"/>
    </location>
</feature>
<proteinExistence type="predicted"/>
<dbReference type="PROSITE" id="PS51674">
    <property type="entry name" value="4FE4S_WBL"/>
    <property type="match status" value="1"/>
</dbReference>
<evidence type="ECO:0000313" key="2">
    <source>
        <dbReference type="EMBL" id="CAB4995443.1"/>
    </source>
</evidence>
<dbReference type="AlphaFoldDB" id="A0A6J7NXF8"/>
<accession>A0A6J7NXF8</accession>
<organism evidence="2">
    <name type="scientific">freshwater metagenome</name>
    <dbReference type="NCBI Taxonomy" id="449393"/>
    <lineage>
        <taxon>unclassified sequences</taxon>
        <taxon>metagenomes</taxon>
        <taxon>ecological metagenomes</taxon>
    </lineage>
</organism>
<reference evidence="2" key="1">
    <citation type="submission" date="2020-05" db="EMBL/GenBank/DDBJ databases">
        <authorList>
            <person name="Chiriac C."/>
            <person name="Salcher M."/>
            <person name="Ghai R."/>
            <person name="Kavagutti S V."/>
        </authorList>
    </citation>
    <scope>NUCLEOTIDE SEQUENCE</scope>
</reference>
<protein>
    <submittedName>
        <fullName evidence="2">Unannotated protein</fullName>
    </submittedName>
</protein>
<sequence>MAREVCSSCEVQTACREFARNHHEYGFWGGESEEQRHQAGFHLIAPIGIRSNSR</sequence>
<name>A0A6J7NXF8_9ZZZZ</name>